<reference evidence="2 3" key="1">
    <citation type="journal article" date="2012" name="J. Bacteriol.">
        <title>Draft Genome Sequence of the Extremely Halophilic Archaeon Halogranum salarium B-1T.</title>
        <authorList>
            <person name="Kim K.K."/>
            <person name="Lee K.C."/>
            <person name="Lee J.S."/>
        </authorList>
    </citation>
    <scope>NUCLEOTIDE SEQUENCE [LARGE SCALE GENOMIC DNA]</scope>
    <source>
        <strain evidence="2 3">B-1</strain>
    </source>
</reference>
<name>J3EV57_9EURY</name>
<gene>
    <name evidence="2" type="ORF">HSB1_29150</name>
</gene>
<feature type="transmembrane region" description="Helical" evidence="1">
    <location>
        <begin position="29"/>
        <end position="50"/>
    </location>
</feature>
<dbReference type="Proteomes" id="UP000007813">
    <property type="component" value="Unassembled WGS sequence"/>
</dbReference>
<proteinExistence type="predicted"/>
<comment type="caution">
    <text evidence="2">The sequence shown here is derived from an EMBL/GenBank/DDBJ whole genome shotgun (WGS) entry which is preliminary data.</text>
</comment>
<evidence type="ECO:0000256" key="1">
    <source>
        <dbReference type="SAM" id="Phobius"/>
    </source>
</evidence>
<dbReference type="AlphaFoldDB" id="J3EV57"/>
<evidence type="ECO:0000313" key="3">
    <source>
        <dbReference type="Proteomes" id="UP000007813"/>
    </source>
</evidence>
<dbReference type="Pfam" id="PF26072">
    <property type="entry name" value="DUF8029"/>
    <property type="match status" value="1"/>
</dbReference>
<dbReference type="EMBL" id="ALJD01000008">
    <property type="protein sequence ID" value="EJN58437.1"/>
    <property type="molecule type" value="Genomic_DNA"/>
</dbReference>
<dbReference type="InterPro" id="IPR058342">
    <property type="entry name" value="DUF8029"/>
</dbReference>
<protein>
    <submittedName>
        <fullName evidence="2">Uncharacterized protein</fullName>
    </submittedName>
</protein>
<evidence type="ECO:0000313" key="2">
    <source>
        <dbReference type="EMBL" id="EJN58437.1"/>
    </source>
</evidence>
<keyword evidence="1" id="KW-1133">Transmembrane helix</keyword>
<accession>J3EV57</accession>
<organism evidence="2 3">
    <name type="scientific">Halogranum salarium B-1</name>
    <dbReference type="NCBI Taxonomy" id="1210908"/>
    <lineage>
        <taxon>Archaea</taxon>
        <taxon>Methanobacteriati</taxon>
        <taxon>Methanobacteriota</taxon>
        <taxon>Stenosarchaea group</taxon>
        <taxon>Halobacteria</taxon>
        <taxon>Halobacteriales</taxon>
        <taxon>Haloferacaceae</taxon>
    </lineage>
</organism>
<keyword evidence="1" id="KW-0812">Transmembrane</keyword>
<keyword evidence="1" id="KW-0472">Membrane</keyword>
<feature type="transmembrane region" description="Helical" evidence="1">
    <location>
        <begin position="57"/>
        <end position="78"/>
    </location>
</feature>
<sequence>MVLLSSMIHPVIANVLPVLLQAGGLLDTSLGQLLVVIVGIGVVVLVGRVVLSIAWRLVTIAALVVGVLLLVSMFVPGLL</sequence>